<proteinExistence type="predicted"/>
<organism evidence="1 2">
    <name type="scientific">Conchiformibius steedae DSM 2580</name>
    <dbReference type="NCBI Taxonomy" id="1121352"/>
    <lineage>
        <taxon>Bacteria</taxon>
        <taxon>Pseudomonadati</taxon>
        <taxon>Pseudomonadota</taxon>
        <taxon>Betaproteobacteria</taxon>
        <taxon>Neisseriales</taxon>
        <taxon>Neisseriaceae</taxon>
        <taxon>Conchiformibius</taxon>
    </lineage>
</organism>
<gene>
    <name evidence="1" type="ORF">LNQ82_04430</name>
</gene>
<dbReference type="Proteomes" id="UP001056819">
    <property type="component" value="Chromosome"/>
</dbReference>
<accession>A0AAE9HVJ3</accession>
<evidence type="ECO:0008006" key="3">
    <source>
        <dbReference type="Google" id="ProtNLM"/>
    </source>
</evidence>
<evidence type="ECO:0000313" key="2">
    <source>
        <dbReference type="Proteomes" id="UP001056819"/>
    </source>
</evidence>
<evidence type="ECO:0000313" key="1">
    <source>
        <dbReference type="EMBL" id="URD68404.1"/>
    </source>
</evidence>
<dbReference type="AlphaFoldDB" id="A0AAE9HVJ3"/>
<protein>
    <recommendedName>
        <fullName evidence="3">DUF1877 family protein</fullName>
    </recommendedName>
</protein>
<name>A0AAE9HVJ3_9NEIS</name>
<sequence length="150" mass="17564">MSYAFYFFSLSEEEFNDIVQNQDNDKFNELAEERSNPPLGTSTQEFSDEFVELVENHHLAQSFYFKAKKHDVLAPMADDGDARWYDHDAVQAIAAAFEGVNWGSEIRKYCEENDEDFHYSFEEQVYIFNNITRLFKHAAANNWLVITYSS</sequence>
<dbReference type="RefSeq" id="WP_027022417.1">
    <property type="nucleotide sequence ID" value="NZ_CP097501.1"/>
</dbReference>
<reference evidence="1" key="1">
    <citation type="submission" date="2022-05" db="EMBL/GenBank/DDBJ databases">
        <title>Alysiella filiformis genome sequencing.</title>
        <authorList>
            <person name="Viehboeck T."/>
        </authorList>
    </citation>
    <scope>NUCLEOTIDE SEQUENCE</scope>
    <source>
        <strain evidence="1">DSM 2580</strain>
    </source>
</reference>
<dbReference type="EMBL" id="CP097501">
    <property type="protein sequence ID" value="URD68404.1"/>
    <property type="molecule type" value="Genomic_DNA"/>
</dbReference>